<keyword evidence="8" id="KW-1185">Reference proteome</keyword>
<dbReference type="SUPFAM" id="SSF50249">
    <property type="entry name" value="Nucleic acid-binding proteins"/>
    <property type="match status" value="1"/>
</dbReference>
<dbReference type="Pfam" id="PF05958">
    <property type="entry name" value="tRNA_U5-meth_tr"/>
    <property type="match status" value="1"/>
</dbReference>
<dbReference type="InterPro" id="IPR010280">
    <property type="entry name" value="U5_MeTrfase_fam"/>
</dbReference>
<keyword evidence="2 4" id="KW-0808">Transferase</keyword>
<evidence type="ECO:0000256" key="2">
    <source>
        <dbReference type="ARBA" id="ARBA00022679"/>
    </source>
</evidence>
<evidence type="ECO:0000313" key="7">
    <source>
        <dbReference type="EMBL" id="NCJ05229.1"/>
    </source>
</evidence>
<dbReference type="Proteomes" id="UP000607397">
    <property type="component" value="Unassembled WGS sequence"/>
</dbReference>
<comment type="similarity">
    <text evidence="4">Belongs to the class I-like SAM-binding methyltransferase superfamily. RNA M5U methyltransferase family.</text>
</comment>
<evidence type="ECO:0000256" key="5">
    <source>
        <dbReference type="PROSITE-ProRule" id="PRU10015"/>
    </source>
</evidence>
<proteinExistence type="inferred from homology"/>
<dbReference type="FunFam" id="3.40.50.150:FF:000009">
    <property type="entry name" value="23S rRNA (Uracil(1939)-C(5))-methyltransferase RlmD"/>
    <property type="match status" value="1"/>
</dbReference>
<evidence type="ECO:0000256" key="1">
    <source>
        <dbReference type="ARBA" id="ARBA00022603"/>
    </source>
</evidence>
<organism evidence="7 8">
    <name type="scientific">Petrachloros mirabilis ULC683</name>
    <dbReference type="NCBI Taxonomy" id="2781853"/>
    <lineage>
        <taxon>Bacteria</taxon>
        <taxon>Bacillati</taxon>
        <taxon>Cyanobacteriota</taxon>
        <taxon>Cyanophyceae</taxon>
        <taxon>Synechococcales</taxon>
        <taxon>Petrachlorosaceae</taxon>
        <taxon>Petrachloros</taxon>
        <taxon>Petrachloros mirabilis</taxon>
    </lineage>
</organism>
<feature type="domain" description="TRAM" evidence="6">
    <location>
        <begin position="8"/>
        <end position="68"/>
    </location>
</feature>
<dbReference type="GO" id="GO:0070475">
    <property type="term" value="P:rRNA base methylation"/>
    <property type="evidence" value="ECO:0007669"/>
    <property type="project" value="TreeGrafter"/>
</dbReference>
<dbReference type="EC" id="2.1.1.190" evidence="7"/>
<accession>A0A8K2A6B9</accession>
<dbReference type="GO" id="GO:0070041">
    <property type="term" value="F:rRNA (uridine-C5-)-methyltransferase activity"/>
    <property type="evidence" value="ECO:0007669"/>
    <property type="project" value="TreeGrafter"/>
</dbReference>
<dbReference type="InterPro" id="IPR030390">
    <property type="entry name" value="MeTrfase_TrmA_AS"/>
</dbReference>
<keyword evidence="1 4" id="KW-0489">Methyltransferase</keyword>
<dbReference type="NCBIfam" id="TIGR00479">
    <property type="entry name" value="rumA"/>
    <property type="match status" value="1"/>
</dbReference>
<dbReference type="PANTHER" id="PTHR11061:SF30">
    <property type="entry name" value="TRNA (URACIL(54)-C(5))-METHYLTRANSFERASE"/>
    <property type="match status" value="1"/>
</dbReference>
<dbReference type="Gene3D" id="2.40.50.1070">
    <property type="match status" value="1"/>
</dbReference>
<dbReference type="Pfam" id="PF01938">
    <property type="entry name" value="TRAM"/>
    <property type="match status" value="1"/>
</dbReference>
<dbReference type="PROSITE" id="PS01230">
    <property type="entry name" value="TRMA_1"/>
    <property type="match status" value="1"/>
</dbReference>
<gene>
    <name evidence="7" type="primary">rlmD</name>
    <name evidence="7" type="ORF">GS597_01585</name>
</gene>
<feature type="binding site" evidence="4">
    <location>
        <position position="343"/>
    </location>
    <ligand>
        <name>S-adenosyl-L-methionine</name>
        <dbReference type="ChEBI" id="CHEBI:59789"/>
    </ligand>
</feature>
<dbReference type="Gene3D" id="2.40.50.140">
    <property type="entry name" value="Nucleic acid-binding proteins"/>
    <property type="match status" value="1"/>
</dbReference>
<feature type="binding site" evidence="4">
    <location>
        <position position="387"/>
    </location>
    <ligand>
        <name>S-adenosyl-L-methionine</name>
        <dbReference type="ChEBI" id="CHEBI:59789"/>
    </ligand>
</feature>
<dbReference type="InterPro" id="IPR012340">
    <property type="entry name" value="NA-bd_OB-fold"/>
</dbReference>
<evidence type="ECO:0000256" key="4">
    <source>
        <dbReference type="PROSITE-ProRule" id="PRU01024"/>
    </source>
</evidence>
<reference evidence="7" key="1">
    <citation type="submission" date="2019-12" db="EMBL/GenBank/DDBJ databases">
        <title>High-Quality draft genome sequences of three cyanobacteria isolated from the limestone walls of the Old Cathedral of Coimbra.</title>
        <authorList>
            <person name="Tiago I."/>
            <person name="Soares F."/>
            <person name="Portugal A."/>
        </authorList>
    </citation>
    <scope>NUCLEOTIDE SEQUENCE [LARGE SCALE GENOMIC DNA]</scope>
    <source>
        <strain evidence="7">C</strain>
    </source>
</reference>
<feature type="binding site" evidence="4">
    <location>
        <position position="322"/>
    </location>
    <ligand>
        <name>S-adenosyl-L-methionine</name>
        <dbReference type="ChEBI" id="CHEBI:59789"/>
    </ligand>
</feature>
<keyword evidence="3 4" id="KW-0949">S-adenosyl-L-methionine</keyword>
<name>A0A8K2A6B9_9CYAN</name>
<evidence type="ECO:0000256" key="3">
    <source>
        <dbReference type="ARBA" id="ARBA00022691"/>
    </source>
</evidence>
<dbReference type="PANTHER" id="PTHR11061">
    <property type="entry name" value="RNA M5U METHYLTRANSFERASE"/>
    <property type="match status" value="1"/>
</dbReference>
<evidence type="ECO:0000313" key="8">
    <source>
        <dbReference type="Proteomes" id="UP000607397"/>
    </source>
</evidence>
<dbReference type="PROSITE" id="PS51687">
    <property type="entry name" value="SAM_MT_RNA_M5U"/>
    <property type="match status" value="1"/>
</dbReference>
<dbReference type="EMBL" id="WVIC01000002">
    <property type="protein sequence ID" value="NCJ05229.1"/>
    <property type="molecule type" value="Genomic_DNA"/>
</dbReference>
<evidence type="ECO:0000259" key="6">
    <source>
        <dbReference type="PROSITE" id="PS50926"/>
    </source>
</evidence>
<dbReference type="Gene3D" id="3.40.50.150">
    <property type="entry name" value="Vaccinia Virus protein VP39"/>
    <property type="match status" value="1"/>
</dbReference>
<dbReference type="InterPro" id="IPR029063">
    <property type="entry name" value="SAM-dependent_MTases_sf"/>
</dbReference>
<feature type="binding site" evidence="4">
    <location>
        <position position="293"/>
    </location>
    <ligand>
        <name>S-adenosyl-L-methionine</name>
        <dbReference type="ChEBI" id="CHEBI:59789"/>
    </ligand>
</feature>
<feature type="active site" evidence="5">
    <location>
        <position position="414"/>
    </location>
</feature>
<protein>
    <submittedName>
        <fullName evidence="7">23S rRNA (Uracil(1939)-C(5))-methyltransferase RlmD</fullName>
        <ecNumber evidence="7">2.1.1.190</ecNumber>
    </submittedName>
</protein>
<sequence>MLDSLTPLWKAGQYLELEIDDLSATGTGVAHWGEHRQIVFVPDSVPGDRVRVRLTHVKPNYAHGILNQLLESSPHRIRPACIVADKCGGCQWQTVDYAYQLQAKRNQVIQALQRIGKIPNPPVESVLAAPDPLGYRNKVTYPLKRGQAGQVLAGYYRKGSHRLVNLNQCPVQDPRLNPLLAEIKQDIQQQSWPIYDEQRHQGGLRHLGFRIGRQTGEILVTLVAFSSDLPGLAEQAQDWLQRYPNVVGVCVNVNCDRTNRIFGEQTQCLAGRSYLYEQFMGLTWQIEATPFFQIYTEQAEALLQNILTHLQLQGHERVVDLYCGIGTLTLPIAQRVKSVLGIEIQGAAVAQAQANAALNHIANVTFTTSAVEDCFSTIQQADLFILDPPRKGCALGLLQHLGQLQPPRIVYMSCNPATLARDLHILCQQGYHLHRVQPADFFPQTAHVECVAFLHASSHA</sequence>
<dbReference type="RefSeq" id="WP_161823707.1">
    <property type="nucleotide sequence ID" value="NZ_WVIC01000002.1"/>
</dbReference>
<dbReference type="PROSITE" id="PS50926">
    <property type="entry name" value="TRAM"/>
    <property type="match status" value="1"/>
</dbReference>
<comment type="caution">
    <text evidence="7">The sequence shown here is derived from an EMBL/GenBank/DDBJ whole genome shotgun (WGS) entry which is preliminary data.</text>
</comment>
<dbReference type="SUPFAM" id="SSF53335">
    <property type="entry name" value="S-adenosyl-L-methionine-dependent methyltransferases"/>
    <property type="match status" value="1"/>
</dbReference>
<dbReference type="FunFam" id="2.40.50.1070:FF:000003">
    <property type="entry name" value="23S rRNA (Uracil-5-)-methyltransferase RumA"/>
    <property type="match status" value="1"/>
</dbReference>
<feature type="active site" description="Nucleophile" evidence="4">
    <location>
        <position position="414"/>
    </location>
</feature>
<dbReference type="AlphaFoldDB" id="A0A8K2A6B9"/>
<dbReference type="CDD" id="cd02440">
    <property type="entry name" value="AdoMet_MTases"/>
    <property type="match status" value="1"/>
</dbReference>
<dbReference type="InterPro" id="IPR002792">
    <property type="entry name" value="TRAM_dom"/>
</dbReference>